<accession>A0AAE0NWY6</accession>
<dbReference type="AlphaFoldDB" id="A0AAE0NWY6"/>
<gene>
    <name evidence="1" type="ORF">B0H63DRAFT_445414</name>
</gene>
<comment type="caution">
    <text evidence="1">The sequence shown here is derived from an EMBL/GenBank/DDBJ whole genome shotgun (WGS) entry which is preliminary data.</text>
</comment>
<organism evidence="1 2">
    <name type="scientific">Podospora didyma</name>
    <dbReference type="NCBI Taxonomy" id="330526"/>
    <lineage>
        <taxon>Eukaryota</taxon>
        <taxon>Fungi</taxon>
        <taxon>Dikarya</taxon>
        <taxon>Ascomycota</taxon>
        <taxon>Pezizomycotina</taxon>
        <taxon>Sordariomycetes</taxon>
        <taxon>Sordariomycetidae</taxon>
        <taxon>Sordariales</taxon>
        <taxon>Podosporaceae</taxon>
        <taxon>Podospora</taxon>
    </lineage>
</organism>
<name>A0AAE0NWY6_9PEZI</name>
<dbReference type="Gene3D" id="2.120.10.70">
    <property type="entry name" value="Fucose-specific lectin"/>
    <property type="match status" value="1"/>
</dbReference>
<reference evidence="1" key="2">
    <citation type="submission" date="2023-06" db="EMBL/GenBank/DDBJ databases">
        <authorList>
            <consortium name="Lawrence Berkeley National Laboratory"/>
            <person name="Haridas S."/>
            <person name="Hensen N."/>
            <person name="Bonometti L."/>
            <person name="Westerberg I."/>
            <person name="Brannstrom I.O."/>
            <person name="Guillou S."/>
            <person name="Cros-Aarteil S."/>
            <person name="Calhoun S."/>
            <person name="Kuo A."/>
            <person name="Mondo S."/>
            <person name="Pangilinan J."/>
            <person name="Riley R."/>
            <person name="LaButti K."/>
            <person name="Andreopoulos B."/>
            <person name="Lipzen A."/>
            <person name="Chen C."/>
            <person name="Yanf M."/>
            <person name="Daum C."/>
            <person name="Ng V."/>
            <person name="Clum A."/>
            <person name="Steindorff A."/>
            <person name="Ohm R."/>
            <person name="Martin F."/>
            <person name="Silar P."/>
            <person name="Natvig D."/>
            <person name="Lalanne C."/>
            <person name="Gautier V."/>
            <person name="Ament-velasquez S.L."/>
            <person name="Kruys A."/>
            <person name="Hutchinson M.I."/>
            <person name="Powell A.J."/>
            <person name="Barry K."/>
            <person name="Miller A.N."/>
            <person name="Grigoriev I.V."/>
            <person name="Debuchy R."/>
            <person name="Gladieux P."/>
            <person name="Thoren M.H."/>
            <person name="Johannesson H."/>
        </authorList>
    </citation>
    <scope>NUCLEOTIDE SEQUENCE</scope>
    <source>
        <strain evidence="1">CBS 232.78</strain>
    </source>
</reference>
<sequence>MPNACNCPAPASGVAGVVMSSPAGSDDTKIFGFFIDQKNVLALTTVPAEYTSEDKTTYSANRFVTDLATDSSVVGYLNNPSSLAVVPLGGLTAVYGVVKTTPCQTGGSISLLSPVTMPLGVQCDTQVGSIAASSDPKHDIARIYYRKPRSGTDSAPEQKISEFSLAGPSAPFNFQVVYDGNDIDDKTYLAAYYDSNHQERHVLYQDTEAQIKDVNLETGDRYDLDKALPGMDSAGLTAIYVPDNDKTYCYYVCQGKSHHEATYLLYKATGDWDDLENKWKWSAGRKVTPITHVDKNTQLSVTSKSDMRENYIVFTDQNNVIACKHDSW</sequence>
<evidence type="ECO:0000313" key="1">
    <source>
        <dbReference type="EMBL" id="KAK3389201.1"/>
    </source>
</evidence>
<evidence type="ECO:0008006" key="3">
    <source>
        <dbReference type="Google" id="ProtNLM"/>
    </source>
</evidence>
<reference evidence="1" key="1">
    <citation type="journal article" date="2023" name="Mol. Phylogenet. Evol.">
        <title>Genome-scale phylogeny and comparative genomics of the fungal order Sordariales.</title>
        <authorList>
            <person name="Hensen N."/>
            <person name="Bonometti L."/>
            <person name="Westerberg I."/>
            <person name="Brannstrom I.O."/>
            <person name="Guillou S."/>
            <person name="Cros-Aarteil S."/>
            <person name="Calhoun S."/>
            <person name="Haridas S."/>
            <person name="Kuo A."/>
            <person name="Mondo S."/>
            <person name="Pangilinan J."/>
            <person name="Riley R."/>
            <person name="LaButti K."/>
            <person name="Andreopoulos B."/>
            <person name="Lipzen A."/>
            <person name="Chen C."/>
            <person name="Yan M."/>
            <person name="Daum C."/>
            <person name="Ng V."/>
            <person name="Clum A."/>
            <person name="Steindorff A."/>
            <person name="Ohm R.A."/>
            <person name="Martin F."/>
            <person name="Silar P."/>
            <person name="Natvig D.O."/>
            <person name="Lalanne C."/>
            <person name="Gautier V."/>
            <person name="Ament-Velasquez S.L."/>
            <person name="Kruys A."/>
            <person name="Hutchinson M.I."/>
            <person name="Powell A.J."/>
            <person name="Barry K."/>
            <person name="Miller A.N."/>
            <person name="Grigoriev I.V."/>
            <person name="Debuchy R."/>
            <person name="Gladieux P."/>
            <person name="Hiltunen Thoren M."/>
            <person name="Johannesson H."/>
        </authorList>
    </citation>
    <scope>NUCLEOTIDE SEQUENCE</scope>
    <source>
        <strain evidence="1">CBS 232.78</strain>
    </source>
</reference>
<dbReference type="Proteomes" id="UP001285441">
    <property type="component" value="Unassembled WGS sequence"/>
</dbReference>
<proteinExistence type="predicted"/>
<keyword evidence="2" id="KW-1185">Reference proteome</keyword>
<protein>
    <recommendedName>
        <fullName evidence="3">Fucose-specific lectin</fullName>
    </recommendedName>
</protein>
<dbReference type="EMBL" id="JAULSW010000002">
    <property type="protein sequence ID" value="KAK3389201.1"/>
    <property type="molecule type" value="Genomic_DNA"/>
</dbReference>
<evidence type="ECO:0000313" key="2">
    <source>
        <dbReference type="Proteomes" id="UP001285441"/>
    </source>
</evidence>